<proteinExistence type="predicted"/>
<name>A0A7Y3ZAL1_9VIBR</name>
<evidence type="ECO:0000313" key="8">
    <source>
        <dbReference type="Proteomes" id="UP000572072"/>
    </source>
</evidence>
<evidence type="ECO:0000313" key="7">
    <source>
        <dbReference type="EMBL" id="NOH49358.1"/>
    </source>
</evidence>
<feature type="signal peptide" evidence="5">
    <location>
        <begin position="1"/>
        <end position="24"/>
    </location>
</feature>
<feature type="chain" id="PRO_5030646621" evidence="5">
    <location>
        <begin position="25"/>
        <end position="107"/>
    </location>
</feature>
<evidence type="ECO:0000256" key="5">
    <source>
        <dbReference type="SAM" id="SignalP"/>
    </source>
</evidence>
<keyword evidence="2" id="KW-0472">Membrane</keyword>
<evidence type="ECO:0000256" key="2">
    <source>
        <dbReference type="ARBA" id="ARBA00023136"/>
    </source>
</evidence>
<organism evidence="7 8">
    <name type="scientific">Vibrio rotiferianus</name>
    <dbReference type="NCBI Taxonomy" id="190895"/>
    <lineage>
        <taxon>Bacteria</taxon>
        <taxon>Pseudomonadati</taxon>
        <taxon>Pseudomonadota</taxon>
        <taxon>Gammaproteobacteria</taxon>
        <taxon>Vibrionales</taxon>
        <taxon>Vibrionaceae</taxon>
        <taxon>Vibrio</taxon>
    </lineage>
</organism>
<accession>A0A7Y3ZAL1</accession>
<gene>
    <name evidence="7" type="ORF">F0262_15005</name>
</gene>
<dbReference type="Pfam" id="PF09864">
    <property type="entry name" value="MliC"/>
    <property type="match status" value="1"/>
</dbReference>
<dbReference type="AlphaFoldDB" id="A0A7Y3ZAL1"/>
<evidence type="ECO:0000256" key="4">
    <source>
        <dbReference type="ARBA" id="ARBA00023288"/>
    </source>
</evidence>
<dbReference type="Gene3D" id="2.40.128.200">
    <property type="match status" value="1"/>
</dbReference>
<keyword evidence="1 5" id="KW-0732">Signal</keyword>
<dbReference type="PROSITE" id="PS51257">
    <property type="entry name" value="PROKAR_LIPOPROTEIN"/>
    <property type="match status" value="1"/>
</dbReference>
<evidence type="ECO:0000256" key="1">
    <source>
        <dbReference type="ARBA" id="ARBA00022729"/>
    </source>
</evidence>
<keyword evidence="3" id="KW-0564">Palmitate</keyword>
<dbReference type="InterPro" id="IPR018660">
    <property type="entry name" value="MliC"/>
</dbReference>
<evidence type="ECO:0000259" key="6">
    <source>
        <dbReference type="Pfam" id="PF09864"/>
    </source>
</evidence>
<sequence>MGSRRVILKPSKAALILSGLLVLAGCSSSSPEFQYQCDDGQQFAASFTQDAALIKTNNGSVIELKQVRSASGARYLSDDHMLVLHTKGDEAILIVNEISQSTCRIKK</sequence>
<protein>
    <submittedName>
        <fullName evidence="7">Lysozyme inhibitor</fullName>
    </submittedName>
</protein>
<feature type="domain" description="C-type lysozyme inhibitor" evidence="6">
    <location>
        <begin position="35"/>
        <end position="93"/>
    </location>
</feature>
<evidence type="ECO:0000256" key="3">
    <source>
        <dbReference type="ARBA" id="ARBA00023139"/>
    </source>
</evidence>
<reference evidence="7 8" key="1">
    <citation type="submission" date="2019-08" db="EMBL/GenBank/DDBJ databases">
        <title>Draft genome sequencing and comparative genomics of hatchery-associated Vibrios.</title>
        <authorList>
            <person name="Kehlet-Delgado H."/>
            <person name="Mueller R.S."/>
        </authorList>
    </citation>
    <scope>NUCLEOTIDE SEQUENCE [LARGE SCALE GENOMIC DNA]</scope>
    <source>
        <strain evidence="7 8">00-78-3</strain>
    </source>
</reference>
<dbReference type="SUPFAM" id="SSF141488">
    <property type="entry name" value="YdhA-like"/>
    <property type="match status" value="1"/>
</dbReference>
<dbReference type="Proteomes" id="UP000572072">
    <property type="component" value="Unassembled WGS sequence"/>
</dbReference>
<dbReference type="InterPro" id="IPR036328">
    <property type="entry name" value="MliC_sf"/>
</dbReference>
<dbReference type="EMBL" id="VTYN01000015">
    <property type="protein sequence ID" value="NOH49358.1"/>
    <property type="molecule type" value="Genomic_DNA"/>
</dbReference>
<comment type="caution">
    <text evidence="7">The sequence shown here is derived from an EMBL/GenBank/DDBJ whole genome shotgun (WGS) entry which is preliminary data.</text>
</comment>
<keyword evidence="4" id="KW-0449">Lipoprotein</keyword>